<dbReference type="Pfam" id="PF02954">
    <property type="entry name" value="HTH_8"/>
    <property type="match status" value="1"/>
</dbReference>
<gene>
    <name evidence="8" type="ORF">BR63_09600</name>
</gene>
<dbReference type="SMART" id="SM00382">
    <property type="entry name" value="AAA"/>
    <property type="match status" value="1"/>
</dbReference>
<dbReference type="GO" id="GO:0006355">
    <property type="term" value="P:regulation of DNA-templated transcription"/>
    <property type="evidence" value="ECO:0007669"/>
    <property type="project" value="InterPro"/>
</dbReference>
<evidence type="ECO:0000256" key="3">
    <source>
        <dbReference type="ARBA" id="ARBA00023015"/>
    </source>
</evidence>
<evidence type="ECO:0000256" key="4">
    <source>
        <dbReference type="ARBA" id="ARBA00023125"/>
    </source>
</evidence>
<dbReference type="AlphaFoldDB" id="A0A7G6E388"/>
<feature type="domain" description="PAS" evidence="7">
    <location>
        <begin position="153"/>
        <end position="201"/>
    </location>
</feature>
<dbReference type="PANTHER" id="PTHR32071:SF57">
    <property type="entry name" value="C4-DICARBOXYLATE TRANSPORT TRANSCRIPTIONAL REGULATORY PROTEIN DCTD"/>
    <property type="match status" value="1"/>
</dbReference>
<dbReference type="Pfam" id="PF00989">
    <property type="entry name" value="PAS"/>
    <property type="match status" value="1"/>
</dbReference>
<dbReference type="InterPro" id="IPR025943">
    <property type="entry name" value="Sigma_54_int_dom_ATP-bd_2"/>
</dbReference>
<dbReference type="Proteomes" id="UP000515847">
    <property type="component" value="Chromosome"/>
</dbReference>
<keyword evidence="1" id="KW-0547">Nucleotide-binding</keyword>
<dbReference type="Pfam" id="PF00158">
    <property type="entry name" value="Sigma54_activat"/>
    <property type="match status" value="1"/>
</dbReference>
<dbReference type="PROSITE" id="PS50045">
    <property type="entry name" value="SIGMA54_INTERACT_4"/>
    <property type="match status" value="1"/>
</dbReference>
<organism evidence="8 9">
    <name type="scientific">Thermanaerosceptrum fracticalcis</name>
    <dbReference type="NCBI Taxonomy" id="1712410"/>
    <lineage>
        <taxon>Bacteria</taxon>
        <taxon>Bacillati</taxon>
        <taxon>Bacillota</taxon>
        <taxon>Clostridia</taxon>
        <taxon>Eubacteriales</taxon>
        <taxon>Peptococcaceae</taxon>
        <taxon>Thermanaerosceptrum</taxon>
    </lineage>
</organism>
<dbReference type="CDD" id="cd00009">
    <property type="entry name" value="AAA"/>
    <property type="match status" value="1"/>
</dbReference>
<keyword evidence="5" id="KW-0804">Transcription</keyword>
<evidence type="ECO:0000256" key="5">
    <source>
        <dbReference type="ARBA" id="ARBA00023163"/>
    </source>
</evidence>
<dbReference type="PANTHER" id="PTHR32071">
    <property type="entry name" value="TRANSCRIPTIONAL REGULATORY PROTEIN"/>
    <property type="match status" value="1"/>
</dbReference>
<feature type="domain" description="Sigma-54 factor interaction" evidence="6">
    <location>
        <begin position="282"/>
        <end position="512"/>
    </location>
</feature>
<dbReference type="GO" id="GO:0043565">
    <property type="term" value="F:sequence-specific DNA binding"/>
    <property type="evidence" value="ECO:0007669"/>
    <property type="project" value="InterPro"/>
</dbReference>
<dbReference type="InterPro" id="IPR009057">
    <property type="entry name" value="Homeodomain-like_sf"/>
</dbReference>
<proteinExistence type="predicted"/>
<evidence type="ECO:0000259" key="6">
    <source>
        <dbReference type="PROSITE" id="PS50045"/>
    </source>
</evidence>
<dbReference type="Pfam" id="PF25601">
    <property type="entry name" value="AAA_lid_14"/>
    <property type="match status" value="1"/>
</dbReference>
<keyword evidence="3" id="KW-0805">Transcription regulation</keyword>
<dbReference type="InterPro" id="IPR029016">
    <property type="entry name" value="GAF-like_dom_sf"/>
</dbReference>
<dbReference type="InterPro" id="IPR002197">
    <property type="entry name" value="HTH_Fis"/>
</dbReference>
<dbReference type="InterPro" id="IPR025944">
    <property type="entry name" value="Sigma_54_int_dom_CS"/>
</dbReference>
<dbReference type="SUPFAM" id="SSF52540">
    <property type="entry name" value="P-loop containing nucleoside triphosphate hydrolases"/>
    <property type="match status" value="1"/>
</dbReference>
<dbReference type="Gene3D" id="1.10.10.60">
    <property type="entry name" value="Homeodomain-like"/>
    <property type="match status" value="1"/>
</dbReference>
<evidence type="ECO:0000256" key="2">
    <source>
        <dbReference type="ARBA" id="ARBA00022840"/>
    </source>
</evidence>
<dbReference type="SUPFAM" id="SSF55781">
    <property type="entry name" value="GAF domain-like"/>
    <property type="match status" value="1"/>
</dbReference>
<dbReference type="CDD" id="cd00130">
    <property type="entry name" value="PAS"/>
    <property type="match status" value="1"/>
</dbReference>
<evidence type="ECO:0000313" key="9">
    <source>
        <dbReference type="Proteomes" id="UP000515847"/>
    </source>
</evidence>
<dbReference type="SUPFAM" id="SSF55785">
    <property type="entry name" value="PYP-like sensor domain (PAS domain)"/>
    <property type="match status" value="1"/>
</dbReference>
<dbReference type="EMBL" id="CP045798">
    <property type="protein sequence ID" value="QNB46542.1"/>
    <property type="molecule type" value="Genomic_DNA"/>
</dbReference>
<dbReference type="PROSITE" id="PS50112">
    <property type="entry name" value="PAS"/>
    <property type="match status" value="1"/>
</dbReference>
<dbReference type="InterPro" id="IPR002078">
    <property type="entry name" value="Sigma_54_int"/>
</dbReference>
<evidence type="ECO:0000259" key="7">
    <source>
        <dbReference type="PROSITE" id="PS50112"/>
    </source>
</evidence>
<dbReference type="InterPro" id="IPR003593">
    <property type="entry name" value="AAA+_ATPase"/>
</dbReference>
<dbReference type="GO" id="GO:0005524">
    <property type="term" value="F:ATP binding"/>
    <property type="evidence" value="ECO:0007669"/>
    <property type="project" value="UniProtKB-KW"/>
</dbReference>
<dbReference type="PROSITE" id="PS00688">
    <property type="entry name" value="SIGMA54_INTERACT_3"/>
    <property type="match status" value="1"/>
</dbReference>
<dbReference type="InterPro" id="IPR035965">
    <property type="entry name" value="PAS-like_dom_sf"/>
</dbReference>
<dbReference type="FunFam" id="3.40.50.300:FF:000006">
    <property type="entry name" value="DNA-binding transcriptional regulator NtrC"/>
    <property type="match status" value="1"/>
</dbReference>
<keyword evidence="9" id="KW-1185">Reference proteome</keyword>
<dbReference type="PROSITE" id="PS00675">
    <property type="entry name" value="SIGMA54_INTERACT_1"/>
    <property type="match status" value="1"/>
</dbReference>
<dbReference type="InterPro" id="IPR013767">
    <property type="entry name" value="PAS_fold"/>
</dbReference>
<dbReference type="InterPro" id="IPR058031">
    <property type="entry name" value="AAA_lid_NorR"/>
</dbReference>
<reference evidence="8 9" key="1">
    <citation type="journal article" date="2019" name="Front. Microbiol.">
        <title>Thermoanaerosceptrum fracticalcis gen. nov. sp. nov., a Novel Fumarate-Fermenting Microorganism From a Deep Fractured Carbonate Aquifer of the US Great Basin.</title>
        <authorList>
            <person name="Hamilton-Brehm S.D."/>
            <person name="Stewart L.E."/>
            <person name="Zavarin M."/>
            <person name="Caldwell M."/>
            <person name="Lawson P.A."/>
            <person name="Onstott T.C."/>
            <person name="Grzymski J."/>
            <person name="Neveux I."/>
            <person name="Lollar B.S."/>
            <person name="Russell C.E."/>
            <person name="Moser D.P."/>
        </authorList>
    </citation>
    <scope>NUCLEOTIDE SEQUENCE [LARGE SCALE GENOMIC DNA]</scope>
    <source>
        <strain evidence="8 9">DRI-13</strain>
    </source>
</reference>
<dbReference type="Gene3D" id="3.30.450.40">
    <property type="match status" value="1"/>
</dbReference>
<dbReference type="InterPro" id="IPR025662">
    <property type="entry name" value="Sigma_54_int_dom_ATP-bd_1"/>
</dbReference>
<name>A0A7G6E388_THEFR</name>
<dbReference type="Gene3D" id="1.10.8.60">
    <property type="match status" value="1"/>
</dbReference>
<keyword evidence="4" id="KW-0238">DNA-binding</keyword>
<keyword evidence="2" id="KW-0067">ATP-binding</keyword>
<dbReference type="InterPro" id="IPR000014">
    <property type="entry name" value="PAS"/>
</dbReference>
<accession>A0A7G6E388</accession>
<evidence type="ECO:0000256" key="1">
    <source>
        <dbReference type="ARBA" id="ARBA00022741"/>
    </source>
</evidence>
<dbReference type="PROSITE" id="PS00676">
    <property type="entry name" value="SIGMA54_INTERACT_2"/>
    <property type="match status" value="1"/>
</dbReference>
<dbReference type="Pfam" id="PF15714">
    <property type="entry name" value="SpoVT_C"/>
    <property type="match status" value="1"/>
</dbReference>
<dbReference type="RefSeq" id="WP_034422125.1">
    <property type="nucleotide sequence ID" value="NZ_CP045798.1"/>
</dbReference>
<dbReference type="Gene3D" id="3.30.450.20">
    <property type="entry name" value="PAS domain"/>
    <property type="match status" value="1"/>
</dbReference>
<evidence type="ECO:0000313" key="8">
    <source>
        <dbReference type="EMBL" id="QNB46542.1"/>
    </source>
</evidence>
<dbReference type="SUPFAM" id="SSF46689">
    <property type="entry name" value="Homeodomain-like"/>
    <property type="match status" value="1"/>
</dbReference>
<sequence>MTKLGMIKEFVQQAAKVIAATLEVEVVIIDDQLSIVAGTGVYEERVGSVFEKNSISHQVLVTGKTFIIPNSKEHEACELCPHRTLCPDAAEIALPIIVQGDVIGIFGIVACNNEQKNIILKQEKKLVDFSAKISDLIGSAIDARQLNDQLSLLASEFQTVINSVTDGIIAINESGIITQVNNTAQSLLRVPREQLLNKKAIEIFKDPVVSYALMAQSVLNNQEIYAEIAGNKLYFLASMTPILGKNNVAGKGNVLVIRNMSEVKKLVGNYLKKQRKITFDDIKGSGTSITQIKDKARLVAASDSTILILGESGTGKELFARAIHSASFRADGPFVALNCGAIPESLLESELFGYDDGAFTGARRGGKAGRFELANGGTLFLDEVGDMPLHLQVKLLRVLEEKAIMRLGGTVSIPVDVRIITATNKDLEKMVQRGEFRQDLYYRFNVIPLFIPPLRNRREDISILMDYFRRKFNTLLGKNVTGFSAEAEQKLMNYYWPGNVRELENAIEYAINMEQSSIIQISSIPSHILVDFRGNTAGDSNYLDIPTMEEMEKELIVRALKRYGNTAIGKKNAAKALSVGSATLYRKIKKYKITDELIKRYI</sequence>
<protein>
    <submittedName>
        <fullName evidence="8">Sigma-54-dependent Fis family transcriptional regulator</fullName>
    </submittedName>
</protein>
<dbReference type="KEGG" id="tfr:BR63_09600"/>
<dbReference type="InterPro" id="IPR027417">
    <property type="entry name" value="P-loop_NTPase"/>
</dbReference>
<dbReference type="Gene3D" id="3.40.50.300">
    <property type="entry name" value="P-loop containing nucleotide triphosphate hydrolases"/>
    <property type="match status" value="1"/>
</dbReference>
<dbReference type="OrthoDB" id="9803970at2"/>
<dbReference type="SMART" id="SM00091">
    <property type="entry name" value="PAS"/>
    <property type="match status" value="1"/>
</dbReference>